<dbReference type="RefSeq" id="WP_332617478.1">
    <property type="nucleotide sequence ID" value="NZ_JAXGFP010000006.1"/>
</dbReference>
<evidence type="ECO:0000256" key="3">
    <source>
        <dbReference type="ARBA" id="ARBA00023136"/>
    </source>
</evidence>
<comment type="caution">
    <text evidence="5">The sequence shown here is derived from an EMBL/GenBank/DDBJ whole genome shotgun (WGS) entry which is preliminary data.</text>
</comment>
<name>A0ABU7Z0K0_9GAMM</name>
<evidence type="ECO:0000313" key="6">
    <source>
        <dbReference type="Proteomes" id="UP001355056"/>
    </source>
</evidence>
<proteinExistence type="inferred from homology"/>
<dbReference type="Proteomes" id="UP001355056">
    <property type="component" value="Unassembled WGS sequence"/>
</dbReference>
<keyword evidence="2 4" id="KW-0963">Cytoplasm</keyword>
<dbReference type="InterPro" id="IPR035932">
    <property type="entry name" value="HflD-like_sf"/>
</dbReference>
<evidence type="ECO:0000313" key="5">
    <source>
        <dbReference type="EMBL" id="MEG3184702.1"/>
    </source>
</evidence>
<dbReference type="Gene3D" id="1.10.3890.10">
    <property type="entry name" value="HflD-like"/>
    <property type="match status" value="1"/>
</dbReference>
<dbReference type="HAMAP" id="MF_00695">
    <property type="entry name" value="HflD_protein"/>
    <property type="match status" value="1"/>
</dbReference>
<evidence type="ECO:0000256" key="2">
    <source>
        <dbReference type="ARBA" id="ARBA00022490"/>
    </source>
</evidence>
<keyword evidence="3 4" id="KW-0472">Membrane</keyword>
<keyword evidence="1 4" id="KW-1003">Cell membrane</keyword>
<reference evidence="5 6" key="1">
    <citation type="journal article" date="2016" name="Int. J. Syst. Evol. Microbiol.">
        <title>Lysobacter erysipheiresistens sp. nov., an antagonist of powdery mildew, isolated from tobacco-cultivated soil.</title>
        <authorList>
            <person name="Xie B."/>
            <person name="Li T."/>
            <person name="Lin X."/>
            <person name="Wang C.J."/>
            <person name="Chen Y.J."/>
            <person name="Liu W.J."/>
            <person name="Zhao Z.W."/>
        </authorList>
    </citation>
    <scope>NUCLEOTIDE SEQUENCE [LARGE SCALE GENOMIC DNA]</scope>
    <source>
        <strain evidence="5 6">RS-LYSO-3</strain>
    </source>
</reference>
<dbReference type="NCBIfam" id="NF001246">
    <property type="entry name" value="PRK00218.1-2"/>
    <property type="match status" value="1"/>
</dbReference>
<comment type="subcellular location">
    <subcellularLocation>
        <location evidence="4">Cytoplasm</location>
    </subcellularLocation>
    <subcellularLocation>
        <location evidence="4">Cell membrane</location>
        <topology evidence="4">Peripheral membrane protein</topology>
        <orientation evidence="4">Cytoplasmic side</orientation>
    </subcellularLocation>
</comment>
<evidence type="ECO:0000256" key="1">
    <source>
        <dbReference type="ARBA" id="ARBA00022475"/>
    </source>
</evidence>
<dbReference type="EMBL" id="JAXGFP010000006">
    <property type="protein sequence ID" value="MEG3184702.1"/>
    <property type="molecule type" value="Genomic_DNA"/>
</dbReference>
<dbReference type="PANTHER" id="PTHR38100">
    <property type="entry name" value="HIGH FREQUENCY LYSOGENIZATION PROTEIN HFLD"/>
    <property type="match status" value="1"/>
</dbReference>
<evidence type="ECO:0000256" key="4">
    <source>
        <dbReference type="HAMAP-Rule" id="MF_00695"/>
    </source>
</evidence>
<dbReference type="PANTHER" id="PTHR38100:SF1">
    <property type="entry name" value="HIGH FREQUENCY LYSOGENIZATION PROTEIN HFLD"/>
    <property type="match status" value="1"/>
</dbReference>
<dbReference type="SUPFAM" id="SSF101322">
    <property type="entry name" value="YcfC-like"/>
    <property type="match status" value="1"/>
</dbReference>
<gene>
    <name evidence="4 5" type="primary">hflD</name>
    <name evidence="5" type="ORF">SNE34_11840</name>
</gene>
<accession>A0ABU7Z0K0</accession>
<sequence>MSDTPTRPLSDRVLALAGLAQALAQVRRIADTGQANESVLATSLDSIFRIDADTAATVYGGREQLRPGLMLLRDYFGGKPRDEHLPRLALAVMQLERRFVRDDAMARKVREGIQAQSGTAAEHGSTHPDVLAALGGLYADTLSHLRPRVLVQGNPHYLGQPTVVAEVRAVLLAAMRSAVLWRQLGGSLWDFLLRRRDMAAAVDAQLR</sequence>
<dbReference type="NCBIfam" id="NF001250">
    <property type="entry name" value="PRK00218.1-6"/>
    <property type="match status" value="1"/>
</dbReference>
<dbReference type="InterPro" id="IPR007451">
    <property type="entry name" value="HflD"/>
</dbReference>
<organism evidence="5 6">
    <name type="scientific">Novilysobacter erysipheiresistens</name>
    <dbReference type="NCBI Taxonomy" id="1749332"/>
    <lineage>
        <taxon>Bacteria</taxon>
        <taxon>Pseudomonadati</taxon>
        <taxon>Pseudomonadota</taxon>
        <taxon>Gammaproteobacteria</taxon>
        <taxon>Lysobacterales</taxon>
        <taxon>Lysobacteraceae</taxon>
        <taxon>Novilysobacter</taxon>
    </lineage>
</organism>
<dbReference type="Pfam" id="PF04356">
    <property type="entry name" value="DUF489"/>
    <property type="match status" value="1"/>
</dbReference>
<comment type="similarity">
    <text evidence="4">Belongs to the HflD family.</text>
</comment>
<protein>
    <recommendedName>
        <fullName evidence="4">High frequency lysogenization protein HflD homolog</fullName>
    </recommendedName>
</protein>
<keyword evidence="6" id="KW-1185">Reference proteome</keyword>